<keyword evidence="2" id="KW-1133">Transmembrane helix</keyword>
<evidence type="ECO:0000256" key="2">
    <source>
        <dbReference type="SAM" id="Phobius"/>
    </source>
</evidence>
<keyword evidence="4" id="KW-1185">Reference proteome</keyword>
<accession>A0A4U6XGA6</accession>
<evidence type="ECO:0000313" key="4">
    <source>
        <dbReference type="Proteomes" id="UP000310108"/>
    </source>
</evidence>
<sequence length="192" mass="21345">MTAEHVGQAALLANVLTSTGSWPNLLPPDTTTPWPVRTSWFCGIAFALASVLTAADQTIRLHRMAGHRDGLVLIRQSLRARDRVLIGAEWKYRPRRMQVYAWQLGVLFLAGSVVFMMAGLIFLIWSAVVEDLGRGRGFDDNGKVRTLAPFRRKHSTDFRTGCRGVHRCGPQRGHRVRRGAGNSLSPGAERGW</sequence>
<dbReference type="Proteomes" id="UP000310108">
    <property type="component" value="Unassembled WGS sequence"/>
</dbReference>
<name>A0A4U6XGA6_9PEZI</name>
<dbReference type="AlphaFoldDB" id="A0A4U6XGA6"/>
<protein>
    <submittedName>
        <fullName evidence="3">Uncharacterized protein</fullName>
    </submittedName>
</protein>
<evidence type="ECO:0000256" key="1">
    <source>
        <dbReference type="SAM" id="MobiDB-lite"/>
    </source>
</evidence>
<feature type="region of interest" description="Disordered" evidence="1">
    <location>
        <begin position="169"/>
        <end position="192"/>
    </location>
</feature>
<feature type="transmembrane region" description="Helical" evidence="2">
    <location>
        <begin position="99"/>
        <end position="125"/>
    </location>
</feature>
<proteinExistence type="predicted"/>
<feature type="transmembrane region" description="Helical" evidence="2">
    <location>
        <begin position="38"/>
        <end position="55"/>
    </location>
</feature>
<evidence type="ECO:0000313" key="3">
    <source>
        <dbReference type="EMBL" id="TKW54523.1"/>
    </source>
</evidence>
<reference evidence="3 4" key="1">
    <citation type="journal article" date="2019" name="PLoS ONE">
        <title>Comparative genome analysis indicates high evolutionary potential of pathogenicity genes in Colletotrichum tanaceti.</title>
        <authorList>
            <person name="Lelwala R.V."/>
            <person name="Korhonen P.K."/>
            <person name="Young N.D."/>
            <person name="Scott J.B."/>
            <person name="Ades P.A."/>
            <person name="Gasser R.B."/>
            <person name="Taylor P.W.J."/>
        </authorList>
    </citation>
    <scope>NUCLEOTIDE SEQUENCE [LARGE SCALE GENOMIC DNA]</scope>
    <source>
        <strain evidence="3">BRIP57314</strain>
    </source>
</reference>
<comment type="caution">
    <text evidence="3">The sequence shown here is derived from an EMBL/GenBank/DDBJ whole genome shotgun (WGS) entry which is preliminary data.</text>
</comment>
<dbReference type="EMBL" id="PJEX01000133">
    <property type="protein sequence ID" value="TKW54523.1"/>
    <property type="molecule type" value="Genomic_DNA"/>
</dbReference>
<keyword evidence="2" id="KW-0472">Membrane</keyword>
<organism evidence="3 4">
    <name type="scientific">Colletotrichum tanaceti</name>
    <dbReference type="NCBI Taxonomy" id="1306861"/>
    <lineage>
        <taxon>Eukaryota</taxon>
        <taxon>Fungi</taxon>
        <taxon>Dikarya</taxon>
        <taxon>Ascomycota</taxon>
        <taxon>Pezizomycotina</taxon>
        <taxon>Sordariomycetes</taxon>
        <taxon>Hypocreomycetidae</taxon>
        <taxon>Glomerellales</taxon>
        <taxon>Glomerellaceae</taxon>
        <taxon>Colletotrichum</taxon>
        <taxon>Colletotrichum destructivum species complex</taxon>
    </lineage>
</organism>
<dbReference type="STRING" id="1306861.A0A4U6XGA6"/>
<keyword evidence="2" id="KW-0812">Transmembrane</keyword>
<gene>
    <name evidence="3" type="ORF">CTA1_5431</name>
</gene>